<keyword evidence="6" id="KW-0139">CF(1)</keyword>
<gene>
    <name evidence="9" type="ORF">AYI69_g10689</name>
</gene>
<dbReference type="GO" id="GO:0045259">
    <property type="term" value="C:proton-transporting ATP synthase complex"/>
    <property type="evidence" value="ECO:0007669"/>
    <property type="project" value="UniProtKB-KW"/>
</dbReference>
<evidence type="ECO:0000313" key="10">
    <source>
        <dbReference type="Proteomes" id="UP000187429"/>
    </source>
</evidence>
<sequence length="147" mass="15960">PAINVGISVSRVGSAAQTKAMKQVAGSLKLFLAQYREVAAFAQFGSDLDASTQFLLNRGARLTELLKQPQYSPLSVEQQVVVVFAGVNGFLDRIPTARIVEFESKLLPYMSANHADVLESIAVTGQLTAEVEKKLRTGISDFIKTFL</sequence>
<keyword evidence="1" id="KW-0813">Transport</keyword>
<evidence type="ECO:0000256" key="1">
    <source>
        <dbReference type="ARBA" id="ARBA00022448"/>
    </source>
</evidence>
<name>A0A1R1X434_9FUNG</name>
<keyword evidence="5" id="KW-0472">Membrane</keyword>
<evidence type="ECO:0000259" key="8">
    <source>
        <dbReference type="Pfam" id="PF00306"/>
    </source>
</evidence>
<accession>A0A1R1X434</accession>
<evidence type="ECO:0000256" key="3">
    <source>
        <dbReference type="ARBA" id="ARBA00022840"/>
    </source>
</evidence>
<keyword evidence="2" id="KW-0547">Nucleotide-binding</keyword>
<dbReference type="FunFam" id="1.20.150.20:FF:000001">
    <property type="entry name" value="ATP synthase subunit alpha"/>
    <property type="match status" value="1"/>
</dbReference>
<keyword evidence="4" id="KW-0406">Ion transport</keyword>
<dbReference type="GO" id="GO:0046933">
    <property type="term" value="F:proton-transporting ATP synthase activity, rotational mechanism"/>
    <property type="evidence" value="ECO:0007669"/>
    <property type="project" value="InterPro"/>
</dbReference>
<dbReference type="GO" id="GO:0043531">
    <property type="term" value="F:ADP binding"/>
    <property type="evidence" value="ECO:0007669"/>
    <property type="project" value="TreeGrafter"/>
</dbReference>
<evidence type="ECO:0000256" key="7">
    <source>
        <dbReference type="ARBA" id="ARBA00023310"/>
    </source>
</evidence>
<keyword evidence="10" id="KW-1185">Reference proteome</keyword>
<dbReference type="PROSITE" id="PS00152">
    <property type="entry name" value="ATPASE_ALPHA_BETA"/>
    <property type="match status" value="1"/>
</dbReference>
<feature type="non-terminal residue" evidence="9">
    <location>
        <position position="1"/>
    </location>
</feature>
<dbReference type="OrthoDB" id="9805536at2759"/>
<protein>
    <submittedName>
        <fullName evidence="9">ATP synthase subunit alpha, mitochondrial</fullName>
    </submittedName>
</protein>
<evidence type="ECO:0000256" key="6">
    <source>
        <dbReference type="ARBA" id="ARBA00023196"/>
    </source>
</evidence>
<dbReference type="EMBL" id="LSSM01007075">
    <property type="protein sequence ID" value="OMJ09395.1"/>
    <property type="molecule type" value="Genomic_DNA"/>
</dbReference>
<dbReference type="GO" id="GO:0005524">
    <property type="term" value="F:ATP binding"/>
    <property type="evidence" value="ECO:0007669"/>
    <property type="project" value="UniProtKB-KW"/>
</dbReference>
<dbReference type="Gene3D" id="1.20.150.20">
    <property type="entry name" value="ATP synthase alpha/beta chain, C-terminal domain"/>
    <property type="match status" value="1"/>
</dbReference>
<comment type="caution">
    <text evidence="9">The sequence shown here is derived from an EMBL/GenBank/DDBJ whole genome shotgun (WGS) entry which is preliminary data.</text>
</comment>
<dbReference type="InterPro" id="IPR038376">
    <property type="entry name" value="ATP_synth_asu_C_sf"/>
</dbReference>
<dbReference type="Proteomes" id="UP000187429">
    <property type="component" value="Unassembled WGS sequence"/>
</dbReference>
<dbReference type="Pfam" id="PF00306">
    <property type="entry name" value="ATP-synt_ab_C"/>
    <property type="match status" value="1"/>
</dbReference>
<dbReference type="InterPro" id="IPR020003">
    <property type="entry name" value="ATPase_a/bsu_AS"/>
</dbReference>
<dbReference type="CDD" id="cd18113">
    <property type="entry name" value="ATP-synt_F1_alpha_C"/>
    <property type="match status" value="1"/>
</dbReference>
<feature type="domain" description="ATP synthase alpha subunit C-terminal" evidence="8">
    <location>
        <begin position="17"/>
        <end position="142"/>
    </location>
</feature>
<dbReference type="AlphaFoldDB" id="A0A1R1X434"/>
<keyword evidence="7" id="KW-0066">ATP synthesis</keyword>
<dbReference type="PANTHER" id="PTHR48082:SF2">
    <property type="entry name" value="ATP SYNTHASE SUBUNIT ALPHA, MITOCHONDRIAL"/>
    <property type="match status" value="1"/>
</dbReference>
<evidence type="ECO:0000256" key="4">
    <source>
        <dbReference type="ARBA" id="ARBA00023065"/>
    </source>
</evidence>
<evidence type="ECO:0000256" key="5">
    <source>
        <dbReference type="ARBA" id="ARBA00023136"/>
    </source>
</evidence>
<dbReference type="PANTHER" id="PTHR48082">
    <property type="entry name" value="ATP SYNTHASE SUBUNIT ALPHA, MITOCHONDRIAL"/>
    <property type="match status" value="1"/>
</dbReference>
<reference evidence="10" key="1">
    <citation type="submission" date="2017-01" db="EMBL/GenBank/DDBJ databases">
        <authorList>
            <person name="Wang Y."/>
            <person name="White M."/>
            <person name="Kvist S."/>
            <person name="Moncalvo J.-M."/>
        </authorList>
    </citation>
    <scope>NUCLEOTIDE SEQUENCE [LARGE SCALE GENOMIC DNA]</scope>
    <source>
        <strain evidence="10">ID-206-W2</strain>
    </source>
</reference>
<dbReference type="InterPro" id="IPR005294">
    <property type="entry name" value="ATP_synth_F1_asu"/>
</dbReference>
<dbReference type="InterPro" id="IPR000793">
    <property type="entry name" value="ATP_synth_asu_C"/>
</dbReference>
<dbReference type="SUPFAM" id="SSF47917">
    <property type="entry name" value="C-terminal domain of alpha and beta subunits of F1 ATP synthase"/>
    <property type="match status" value="1"/>
</dbReference>
<evidence type="ECO:0000256" key="2">
    <source>
        <dbReference type="ARBA" id="ARBA00022741"/>
    </source>
</evidence>
<keyword evidence="3" id="KW-0067">ATP-binding</keyword>
<evidence type="ECO:0000313" key="9">
    <source>
        <dbReference type="EMBL" id="OMJ09395.1"/>
    </source>
</evidence>
<proteinExistence type="predicted"/>
<organism evidence="9 10">
    <name type="scientific">Smittium culicis</name>
    <dbReference type="NCBI Taxonomy" id="133412"/>
    <lineage>
        <taxon>Eukaryota</taxon>
        <taxon>Fungi</taxon>
        <taxon>Fungi incertae sedis</taxon>
        <taxon>Zoopagomycota</taxon>
        <taxon>Kickxellomycotina</taxon>
        <taxon>Harpellomycetes</taxon>
        <taxon>Harpellales</taxon>
        <taxon>Legeriomycetaceae</taxon>
        <taxon>Smittium</taxon>
    </lineage>
</organism>